<accession>A0A507QSY6</accession>
<proteinExistence type="predicted"/>
<name>A0A507QSY6_MONPU</name>
<comment type="caution">
    <text evidence="1">The sequence shown here is derived from an EMBL/GenBank/DDBJ whole genome shotgun (WGS) entry which is preliminary data.</text>
</comment>
<reference evidence="1 2" key="1">
    <citation type="submission" date="2019-06" db="EMBL/GenBank/DDBJ databases">
        <title>Wine fermentation using esterase from Monascus purpureus.</title>
        <authorList>
            <person name="Geng C."/>
            <person name="Zhang Y."/>
        </authorList>
    </citation>
    <scope>NUCLEOTIDE SEQUENCE [LARGE SCALE GENOMIC DNA]</scope>
    <source>
        <strain evidence="1">HQ1</strain>
    </source>
</reference>
<keyword evidence="2" id="KW-1185">Reference proteome</keyword>
<gene>
    <name evidence="1" type="ORF">MPDQ_000954</name>
</gene>
<evidence type="ECO:0008006" key="3">
    <source>
        <dbReference type="Google" id="ProtNLM"/>
    </source>
</evidence>
<dbReference type="AlphaFoldDB" id="A0A507QSY6"/>
<evidence type="ECO:0000313" key="2">
    <source>
        <dbReference type="Proteomes" id="UP000319663"/>
    </source>
</evidence>
<protein>
    <recommendedName>
        <fullName evidence="3">BTB domain-containing protein</fullName>
    </recommendedName>
</protein>
<sequence>MRQLNGVFESKIIAFEVGPSRKIVKLHSGLLKPGQFSQCSVRNTGINEDDAAAELYMIDEPVEDIFAYVFEYLYTGDYTVLLTDDIAPQCTENDDSQSTTQGLNVELEWNIFESSESVQKWSDYLVRRLDPQPSLPSNGGKHQYYHGWDYSRPLLTHARLNDFAERYEFCELRDICLFKLLHMLNEFPLHETRVRDITQLIQFVFRDGCRKPENADNIQTLMLHFTMWHMKLFAHNEEFPRLLRDVPLFCYRLLQHMCSVIW</sequence>
<evidence type="ECO:0000313" key="1">
    <source>
        <dbReference type="EMBL" id="TQB70127.1"/>
    </source>
</evidence>
<dbReference type="STRING" id="5098.A0A507QSY6"/>
<dbReference type="Proteomes" id="UP000319663">
    <property type="component" value="Unassembled WGS sequence"/>
</dbReference>
<organism evidence="1 2">
    <name type="scientific">Monascus purpureus</name>
    <name type="common">Red mold</name>
    <name type="synonym">Monascus anka</name>
    <dbReference type="NCBI Taxonomy" id="5098"/>
    <lineage>
        <taxon>Eukaryota</taxon>
        <taxon>Fungi</taxon>
        <taxon>Dikarya</taxon>
        <taxon>Ascomycota</taxon>
        <taxon>Pezizomycotina</taxon>
        <taxon>Eurotiomycetes</taxon>
        <taxon>Eurotiomycetidae</taxon>
        <taxon>Eurotiales</taxon>
        <taxon>Aspergillaceae</taxon>
        <taxon>Monascus</taxon>
    </lineage>
</organism>
<dbReference type="EMBL" id="VIFY01000121">
    <property type="protein sequence ID" value="TQB70127.1"/>
    <property type="molecule type" value="Genomic_DNA"/>
</dbReference>
<dbReference type="OrthoDB" id="9997739at2759"/>